<gene>
    <name evidence="2" type="ORF">SDC9_95857</name>
</gene>
<accession>A0A645A7G9</accession>
<dbReference type="EMBL" id="VSSQ01012391">
    <property type="protein sequence ID" value="MPM49129.1"/>
    <property type="molecule type" value="Genomic_DNA"/>
</dbReference>
<dbReference type="InterPro" id="IPR019060">
    <property type="entry name" value="DUF2382"/>
</dbReference>
<comment type="caution">
    <text evidence="2">The sequence shown here is derived from an EMBL/GenBank/DDBJ whole genome shotgun (WGS) entry which is preliminary data.</text>
</comment>
<proteinExistence type="predicted"/>
<feature type="domain" description="DUF2382" evidence="1">
    <location>
        <begin position="78"/>
        <end position="186"/>
    </location>
</feature>
<sequence length="204" mass="22909">MIREIEDVFVKAEDGIERILVCITAQCNSKRLINEGAKVADQVNGELHIIHVQRGDSIFNNADDNDNSNIKNKDEGKLTLRKEELDINKIKAQKGEVELSKEIVEEQKTVDVPVTHEEVVIERRTLNNEASDEPISGEETIRIPVSEEQVTVDKHTVVTGEVVAHKREVQETRRVDENLKREEARINTNGDANIVDNGTGNGLQ</sequence>
<dbReference type="AlphaFoldDB" id="A0A645A7G9"/>
<name>A0A645A7G9_9ZZZZ</name>
<dbReference type="PANTHER" id="PTHR38463">
    <property type="entry name" value="STRESS RESPONSE PROTEIN YSNF"/>
    <property type="match status" value="1"/>
</dbReference>
<dbReference type="Pfam" id="PF09557">
    <property type="entry name" value="DUF2382"/>
    <property type="match status" value="1"/>
</dbReference>
<evidence type="ECO:0000259" key="1">
    <source>
        <dbReference type="Pfam" id="PF09557"/>
    </source>
</evidence>
<dbReference type="PANTHER" id="PTHR38463:SF1">
    <property type="entry name" value="STRESS RESPONSE PROTEIN YSNF"/>
    <property type="match status" value="1"/>
</dbReference>
<evidence type="ECO:0000313" key="2">
    <source>
        <dbReference type="EMBL" id="MPM49129.1"/>
    </source>
</evidence>
<protein>
    <recommendedName>
        <fullName evidence="1">DUF2382 domain-containing protein</fullName>
    </recommendedName>
</protein>
<organism evidence="2">
    <name type="scientific">bioreactor metagenome</name>
    <dbReference type="NCBI Taxonomy" id="1076179"/>
    <lineage>
        <taxon>unclassified sequences</taxon>
        <taxon>metagenomes</taxon>
        <taxon>ecological metagenomes</taxon>
    </lineage>
</organism>
<dbReference type="NCBIfam" id="TIGR02271">
    <property type="entry name" value="YsnF/AvaK domain"/>
    <property type="match status" value="1"/>
</dbReference>
<dbReference type="InterPro" id="IPR052967">
    <property type="entry name" value="Stress_Response_Assoc"/>
</dbReference>
<reference evidence="2" key="1">
    <citation type="submission" date="2019-08" db="EMBL/GenBank/DDBJ databases">
        <authorList>
            <person name="Kucharzyk K."/>
            <person name="Murdoch R.W."/>
            <person name="Higgins S."/>
            <person name="Loffler F."/>
        </authorList>
    </citation>
    <scope>NUCLEOTIDE SEQUENCE</scope>
</reference>